<dbReference type="Gene3D" id="2.160.10.10">
    <property type="entry name" value="Hexapeptide repeat proteins"/>
    <property type="match status" value="1"/>
</dbReference>
<dbReference type="GO" id="GO:0019134">
    <property type="term" value="F:glucosamine-1-phosphate N-acetyltransferase activity"/>
    <property type="evidence" value="ECO:0007669"/>
    <property type="project" value="UniProtKB-EC"/>
</dbReference>
<dbReference type="InterPro" id="IPR029044">
    <property type="entry name" value="Nucleotide-diphossugar_trans"/>
</dbReference>
<dbReference type="KEGG" id="psyt:DSAG12_02719"/>
<dbReference type="RefSeq" id="WP_162306731.1">
    <property type="nucleotide sequence ID" value="NZ_CP042905.2"/>
</dbReference>
<evidence type="ECO:0000256" key="9">
    <source>
        <dbReference type="ARBA" id="ARBA00048247"/>
    </source>
</evidence>
<evidence type="ECO:0000256" key="8">
    <source>
        <dbReference type="ARBA" id="ARBA00023315"/>
    </source>
</evidence>
<dbReference type="InterPro" id="IPR023915">
    <property type="entry name" value="Bifunctiontional_GlmU_arc-type"/>
</dbReference>
<evidence type="ECO:0000259" key="11">
    <source>
        <dbReference type="Pfam" id="PF00483"/>
    </source>
</evidence>
<comment type="catalytic activity">
    <reaction evidence="10">
        <text>N-acetyl-alpha-D-glucosamine 1-phosphate + UTP + H(+) = UDP-N-acetyl-alpha-D-glucosamine + diphosphate</text>
        <dbReference type="Rhea" id="RHEA:13509"/>
        <dbReference type="ChEBI" id="CHEBI:15378"/>
        <dbReference type="ChEBI" id="CHEBI:33019"/>
        <dbReference type="ChEBI" id="CHEBI:46398"/>
        <dbReference type="ChEBI" id="CHEBI:57705"/>
        <dbReference type="ChEBI" id="CHEBI:57776"/>
        <dbReference type="EC" id="2.7.7.23"/>
    </reaction>
</comment>
<dbReference type="InterPro" id="IPR011004">
    <property type="entry name" value="Trimer_LpxA-like_sf"/>
</dbReference>
<dbReference type="PANTHER" id="PTHR43584:SF8">
    <property type="entry name" value="N-ACETYLMURAMATE ALPHA-1-PHOSPHATE URIDYLYLTRANSFERASE"/>
    <property type="match status" value="1"/>
</dbReference>
<evidence type="ECO:0000256" key="1">
    <source>
        <dbReference type="ARBA" id="ARBA00005166"/>
    </source>
</evidence>
<dbReference type="SUPFAM" id="SSF53448">
    <property type="entry name" value="Nucleotide-diphospho-sugar transferases"/>
    <property type="match status" value="1"/>
</dbReference>
<dbReference type="Pfam" id="PF25087">
    <property type="entry name" value="GMPPB_C"/>
    <property type="match status" value="1"/>
</dbReference>
<dbReference type="GO" id="GO:0006048">
    <property type="term" value="P:UDP-N-acetylglucosamine biosynthetic process"/>
    <property type="evidence" value="ECO:0007669"/>
    <property type="project" value="UniProtKB-UniPathway"/>
</dbReference>
<dbReference type="InterPro" id="IPR050065">
    <property type="entry name" value="GlmU-like"/>
</dbReference>
<protein>
    <submittedName>
        <fullName evidence="13">Bifunctional sugar-1-phosphate nucleotidylyltransferase/acetyltransferase</fullName>
        <ecNumber evidence="13">2.3.1.157</ecNumber>
        <ecNumber evidence="13">2.7.7.23</ecNumber>
    </submittedName>
</protein>
<dbReference type="GO" id="GO:0003977">
    <property type="term" value="F:UDP-N-acetylglucosamine diphosphorylase activity"/>
    <property type="evidence" value="ECO:0007669"/>
    <property type="project" value="UniProtKB-EC"/>
</dbReference>
<evidence type="ECO:0000256" key="5">
    <source>
        <dbReference type="ARBA" id="ARBA00022679"/>
    </source>
</evidence>
<evidence type="ECO:0000256" key="7">
    <source>
        <dbReference type="ARBA" id="ARBA00023268"/>
    </source>
</evidence>
<dbReference type="UniPathway" id="UPA00113">
    <property type="reaction ID" value="UER00532"/>
</dbReference>
<evidence type="ECO:0000256" key="3">
    <source>
        <dbReference type="ARBA" id="ARBA00007707"/>
    </source>
</evidence>
<keyword evidence="5 13" id="KW-0808">Transferase</keyword>
<dbReference type="CDD" id="cd04181">
    <property type="entry name" value="NTP_transferase"/>
    <property type="match status" value="1"/>
</dbReference>
<keyword evidence="14" id="KW-1185">Reference proteome</keyword>
<dbReference type="OrthoDB" id="57352at2157"/>
<dbReference type="AlphaFoldDB" id="A0A5B9DC68"/>
<evidence type="ECO:0000313" key="14">
    <source>
        <dbReference type="Proteomes" id="UP000321408"/>
    </source>
</evidence>
<dbReference type="NCBIfam" id="TIGR03992">
    <property type="entry name" value="Arch_glmU"/>
    <property type="match status" value="1"/>
</dbReference>
<reference evidence="13 14" key="2">
    <citation type="journal article" date="2024" name="Int. J. Syst. Evol. Microbiol.">
        <title>Promethearchaeum syntrophicum gen. nov., sp. nov., an anaerobic, obligately syntrophic archaeon, the first isolate of the lineage 'Asgard' archaea, and proposal of the new archaeal phylum Promethearchaeota phyl. nov. and kingdom Promethearchaeati regn. nov.</title>
        <authorList>
            <person name="Imachi H."/>
            <person name="Nobu M.K."/>
            <person name="Kato S."/>
            <person name="Takaki Y."/>
            <person name="Miyazaki M."/>
            <person name="Miyata M."/>
            <person name="Ogawara M."/>
            <person name="Saito Y."/>
            <person name="Sakai S."/>
            <person name="Tahara Y.O."/>
            <person name="Takano Y."/>
            <person name="Tasumi E."/>
            <person name="Uematsu K."/>
            <person name="Yoshimura T."/>
            <person name="Itoh T."/>
            <person name="Ohkuma M."/>
            <person name="Takai K."/>
        </authorList>
    </citation>
    <scope>NUCLEOTIDE SEQUENCE [LARGE SCALE GENOMIC DNA]</scope>
    <source>
        <strain evidence="13 14">MK-D1</strain>
    </source>
</reference>
<feature type="domain" description="Mannose-1-phosphate guanyltransferase C-terminal" evidence="12">
    <location>
        <begin position="279"/>
        <end position="348"/>
    </location>
</feature>
<keyword evidence="7" id="KW-0511">Multifunctional enzyme</keyword>
<dbReference type="EC" id="2.3.1.157" evidence="13"/>
<evidence type="ECO:0000256" key="10">
    <source>
        <dbReference type="ARBA" id="ARBA00048493"/>
    </source>
</evidence>
<accession>A0A5B9DC68</accession>
<keyword evidence="8 13" id="KW-0012">Acyltransferase</keyword>
<dbReference type="InterPro" id="IPR056729">
    <property type="entry name" value="GMPPB_C"/>
</dbReference>
<dbReference type="InterPro" id="IPR005835">
    <property type="entry name" value="NTP_transferase_dom"/>
</dbReference>
<dbReference type="PANTHER" id="PTHR43584">
    <property type="entry name" value="NUCLEOTIDYL TRANSFERASE"/>
    <property type="match status" value="1"/>
</dbReference>
<dbReference type="Pfam" id="PF00483">
    <property type="entry name" value="NTP_transferase"/>
    <property type="match status" value="1"/>
</dbReference>
<dbReference type="Proteomes" id="UP000321408">
    <property type="component" value="Chromosome"/>
</dbReference>
<dbReference type="CDD" id="cd05636">
    <property type="entry name" value="LbH_G1P_TT_C_like"/>
    <property type="match status" value="1"/>
</dbReference>
<name>A0A5B9DC68_9ARCH</name>
<reference evidence="13 14" key="1">
    <citation type="journal article" date="2020" name="Nature">
        <title>Isolation of an archaeon at the prokaryote-eukaryote interface.</title>
        <authorList>
            <person name="Imachi H."/>
            <person name="Nobu M.K."/>
            <person name="Nakahara N."/>
            <person name="Morono Y."/>
            <person name="Ogawara M."/>
            <person name="Takaki Y."/>
            <person name="Takano Y."/>
            <person name="Uematsu K."/>
            <person name="Ikuta T."/>
            <person name="Ito M."/>
            <person name="Matsui Y."/>
            <person name="Miyazaki M."/>
            <person name="Murata K."/>
            <person name="Saito Y."/>
            <person name="Sakai S."/>
            <person name="Song C."/>
            <person name="Tasumi E."/>
            <person name="Yamanaka Y."/>
            <person name="Yamaguchi T."/>
            <person name="Kamagata Y."/>
            <person name="Tamaki H."/>
            <person name="Takai K."/>
        </authorList>
    </citation>
    <scope>NUCLEOTIDE SEQUENCE [LARGE SCALE GENOMIC DNA]</scope>
    <source>
        <strain evidence="13 14">MK-D1</strain>
    </source>
</reference>
<sequence>MKISKGCILAAGKGTRLLPLTETKPKPLIPIAGKPLLQHSIEMFRENNITKILLIVGHYKEKIEEFFGNGADFGVEISYIEQKEFLGTAHATNLAKNFADQDPFLLFYGDQYMDSRIFEKILDEFSTNTYDGLISAKYMEDPEKWGILKSNKEGFLENLIEKPPDNRYGNLANAGVYIFNQDIFEGIANTEKSLRGEYELTDSIQYLVDRNKKIKIVDISNYYWNGVGYPWQILETNHHIISEMNTDLIHSSVVEEGSVTIKGIVEIGENTLLKAGTYIEGPLIIGKNCVIGPNAYLRPYSTIGDNCKIGNSSEIKASIIMNHTAVPHLSYVGDSIIGEHVNLGCGTVTANVRLDKKNISMELKGNLIETHKRKLGAFIGDYASIGINVNIMPGKCIGSYCEIGSNTIISKNVPANSLLFTKPKQQQILRKK</sequence>
<evidence type="ECO:0000256" key="4">
    <source>
        <dbReference type="ARBA" id="ARBA00007947"/>
    </source>
</evidence>
<dbReference type="SUPFAM" id="SSF51161">
    <property type="entry name" value="Trimeric LpxA-like enzymes"/>
    <property type="match status" value="1"/>
</dbReference>
<keyword evidence="6 13" id="KW-0548">Nucleotidyltransferase</keyword>
<comment type="similarity">
    <text evidence="4">In the N-terminal section; belongs to the N-acetylglucosamine-1-phosphate uridyltransferase family.</text>
</comment>
<evidence type="ECO:0000259" key="12">
    <source>
        <dbReference type="Pfam" id="PF25087"/>
    </source>
</evidence>
<organism evidence="13 14">
    <name type="scientific">Promethearchaeum syntrophicum</name>
    <dbReference type="NCBI Taxonomy" id="2594042"/>
    <lineage>
        <taxon>Archaea</taxon>
        <taxon>Promethearchaeati</taxon>
        <taxon>Promethearchaeota</taxon>
        <taxon>Promethearchaeia</taxon>
        <taxon>Promethearchaeales</taxon>
        <taxon>Promethearchaeaceae</taxon>
        <taxon>Promethearchaeum</taxon>
    </lineage>
</organism>
<dbReference type="GeneID" id="41330699"/>
<dbReference type="EMBL" id="CP042905">
    <property type="protein sequence ID" value="QEE16889.1"/>
    <property type="molecule type" value="Genomic_DNA"/>
</dbReference>
<evidence type="ECO:0000313" key="13">
    <source>
        <dbReference type="EMBL" id="QEE16889.1"/>
    </source>
</evidence>
<gene>
    <name evidence="13" type="primary">glmU</name>
    <name evidence="13" type="ORF">DSAG12_02719</name>
</gene>
<dbReference type="Gene3D" id="3.90.550.10">
    <property type="entry name" value="Spore Coat Polysaccharide Biosynthesis Protein SpsA, Chain A"/>
    <property type="match status" value="1"/>
</dbReference>
<comment type="pathway">
    <text evidence="1">Nucleotide-sugar biosynthesis; UDP-N-acetyl-alpha-D-glucosamine biosynthesis; N-acetyl-alpha-D-glucosamine 1-phosphate from alpha-D-glucosamine 6-phosphate (route II): step 2/2.</text>
</comment>
<comment type="similarity">
    <text evidence="3">In the C-terminal section; belongs to the transferase hexapeptide repeat family.</text>
</comment>
<proteinExistence type="inferred from homology"/>
<comment type="pathway">
    <text evidence="2">Nucleotide-sugar biosynthesis; UDP-N-acetyl-alpha-D-glucosamine biosynthesis; UDP-N-acetyl-alpha-D-glucosamine from N-acetyl-alpha-D-glucosamine 1-phosphate: step 1/1.</text>
</comment>
<feature type="domain" description="Nucleotidyl transferase" evidence="11">
    <location>
        <begin position="5"/>
        <end position="240"/>
    </location>
</feature>
<evidence type="ECO:0000256" key="2">
    <source>
        <dbReference type="ARBA" id="ARBA00005208"/>
    </source>
</evidence>
<evidence type="ECO:0000256" key="6">
    <source>
        <dbReference type="ARBA" id="ARBA00022695"/>
    </source>
</evidence>
<comment type="catalytic activity">
    <reaction evidence="9">
        <text>alpha-D-glucosamine 1-phosphate + acetyl-CoA = N-acetyl-alpha-D-glucosamine 1-phosphate + CoA + H(+)</text>
        <dbReference type="Rhea" id="RHEA:13725"/>
        <dbReference type="ChEBI" id="CHEBI:15378"/>
        <dbReference type="ChEBI" id="CHEBI:57287"/>
        <dbReference type="ChEBI" id="CHEBI:57288"/>
        <dbReference type="ChEBI" id="CHEBI:57776"/>
        <dbReference type="ChEBI" id="CHEBI:58516"/>
        <dbReference type="EC" id="2.3.1.157"/>
    </reaction>
</comment>
<dbReference type="EC" id="2.7.7.23" evidence="13"/>